<sequence length="242" mass="27827">MTSQQVIYEERFRQLARSVTRDSLGYILSTALAMFMPWMLATSAFSLASLIKNIFEWRGLKKLLKQCGMRVKKRIIIKGVMEGAITKFGTWFLCFGHDDFVKMTTNTWSFLRFAGDYIADYTKLEGLRWLQPSTRSLIQLEMLDEERDNISAVHQTSSFFQKPAEYMQKATGTYDTKELGWHAGAGDVGKQVALVGGAQLAAEKTSDLIIEKSYDTGRKAYVQQKPYAKSFRESLKRRFKFW</sequence>
<organism evidence="2 3">
    <name type="scientific">Cercospora kikuchii</name>
    <dbReference type="NCBI Taxonomy" id="84275"/>
    <lineage>
        <taxon>Eukaryota</taxon>
        <taxon>Fungi</taxon>
        <taxon>Dikarya</taxon>
        <taxon>Ascomycota</taxon>
        <taxon>Pezizomycotina</taxon>
        <taxon>Dothideomycetes</taxon>
        <taxon>Dothideomycetidae</taxon>
        <taxon>Mycosphaerellales</taxon>
        <taxon>Mycosphaerellaceae</taxon>
        <taxon>Cercospora</taxon>
    </lineage>
</organism>
<gene>
    <name evidence="2" type="ORF">CKM354_001148700</name>
</gene>
<dbReference type="OrthoDB" id="5083444at2759"/>
<evidence type="ECO:0000313" key="2">
    <source>
        <dbReference type="EMBL" id="GIZ48426.1"/>
    </source>
</evidence>
<protein>
    <submittedName>
        <fullName evidence="2">Uncharacterized protein</fullName>
    </submittedName>
</protein>
<dbReference type="EMBL" id="BOLY01000008">
    <property type="protein sequence ID" value="GIZ48426.1"/>
    <property type="molecule type" value="Genomic_DNA"/>
</dbReference>
<dbReference type="Proteomes" id="UP000825890">
    <property type="component" value="Unassembled WGS sequence"/>
</dbReference>
<feature type="transmembrane region" description="Helical" evidence="1">
    <location>
        <begin position="26"/>
        <end position="51"/>
    </location>
</feature>
<evidence type="ECO:0000313" key="3">
    <source>
        <dbReference type="Proteomes" id="UP000825890"/>
    </source>
</evidence>
<evidence type="ECO:0000256" key="1">
    <source>
        <dbReference type="SAM" id="Phobius"/>
    </source>
</evidence>
<keyword evidence="1" id="KW-0812">Transmembrane</keyword>
<dbReference type="AlphaFoldDB" id="A0A9P3CTQ3"/>
<keyword evidence="1" id="KW-1133">Transmembrane helix</keyword>
<dbReference type="RefSeq" id="XP_044662913.1">
    <property type="nucleotide sequence ID" value="XM_044806978.1"/>
</dbReference>
<keyword evidence="3" id="KW-1185">Reference proteome</keyword>
<accession>A0A9P3CTQ3</accession>
<comment type="caution">
    <text evidence="2">The sequence shown here is derived from an EMBL/GenBank/DDBJ whole genome shotgun (WGS) entry which is preliminary data.</text>
</comment>
<reference evidence="2 3" key="1">
    <citation type="submission" date="2021-01" db="EMBL/GenBank/DDBJ databases">
        <title>Cercospora kikuchii MAFF 305040 whole genome shotgun sequence.</title>
        <authorList>
            <person name="Kashiwa T."/>
            <person name="Suzuki T."/>
        </authorList>
    </citation>
    <scope>NUCLEOTIDE SEQUENCE [LARGE SCALE GENOMIC DNA]</scope>
    <source>
        <strain evidence="2 3">MAFF 305040</strain>
    </source>
</reference>
<dbReference type="GeneID" id="68297062"/>
<name>A0A9P3CTQ3_9PEZI</name>
<proteinExistence type="predicted"/>
<keyword evidence="1" id="KW-0472">Membrane</keyword>